<dbReference type="AlphaFoldDB" id="A0A9P6VDG3"/>
<feature type="domain" description="Xylanolytic transcriptional activator regulatory" evidence="5">
    <location>
        <begin position="301"/>
        <end position="374"/>
    </location>
</feature>
<evidence type="ECO:0000313" key="6">
    <source>
        <dbReference type="EMBL" id="KAG0644958.1"/>
    </source>
</evidence>
<evidence type="ECO:0000259" key="5">
    <source>
        <dbReference type="SMART" id="SM00906"/>
    </source>
</evidence>
<dbReference type="InterPro" id="IPR051127">
    <property type="entry name" value="Fungal_SecMet_Regulators"/>
</dbReference>
<gene>
    <name evidence="6" type="ORF">D0Z07_9308</name>
</gene>
<protein>
    <submittedName>
        <fullName evidence="6">Regulatory GAL4</fullName>
    </submittedName>
</protein>
<comment type="caution">
    <text evidence="6">The sequence shown here is derived from an EMBL/GenBank/DDBJ whole genome shotgun (WGS) entry which is preliminary data.</text>
</comment>
<dbReference type="GO" id="GO:0005634">
    <property type="term" value="C:nucleus"/>
    <property type="evidence" value="ECO:0007669"/>
    <property type="project" value="TreeGrafter"/>
</dbReference>
<keyword evidence="1" id="KW-0805">Transcription regulation</keyword>
<dbReference type="Proteomes" id="UP000785200">
    <property type="component" value="Unassembled WGS sequence"/>
</dbReference>
<reference evidence="6" key="1">
    <citation type="submission" date="2019-07" db="EMBL/GenBank/DDBJ databases">
        <title>Hyphodiscus hymeniophilus genome sequencing and assembly.</title>
        <authorList>
            <person name="Kramer G."/>
            <person name="Nodwell J."/>
        </authorList>
    </citation>
    <scope>NUCLEOTIDE SEQUENCE</scope>
    <source>
        <strain evidence="6">ATCC 34498</strain>
    </source>
</reference>
<sequence length="567" mass="63503">MRLPKPRAKANLDAQVRAGYLLKALSPPSLDALRLRLEDATNILKRLFPASSLDELIPLPRETLIALLDDVQPRARHPSVAGGSSTDDNSLSPRSAHMPRASTSPATFEYNESIENLEGVEAVADDVNALSLRSDRTSSYVGTSSAMAGLRVLLKVAPDLKPAKQSSALQIDSSSPGFGASSQVGGRGIAAKAPTDPWSLINAYFQRIHPSTPILDELLFRETFESRERKDSAWLGLLYMVYALGTIAYTTSDSNEDIYYYKIAKSHVSLDSFGSGHIETLQALTLMTGWYLHYRNRPNMASAIMGAVFRMAHALGLHKELLGEDTSEDKQQRELRRRIWWSLVVLDTGEGSTLGRVSNTNIFDSEFSRQASKIQARLISSPSLEFTETLALDAHLVYWFESLPSFLRAPEPCPDWLLQPRSSAKWKYQNLRIMLHRPVLMEATLRHIPFQELNGDQKVCVRKCQLLAGQAIENVASEWTQNQYSGWPAVWFLFQACIIPLLSLYGFNDDSQQIDNWNQQVLKAVQLFKEMEPWSIAARQTHELESGFQSKNSGNYFAVCYARWSIG</sequence>
<dbReference type="InterPro" id="IPR007219">
    <property type="entry name" value="XnlR_reg_dom"/>
</dbReference>
<dbReference type="PANTHER" id="PTHR47424:SF5">
    <property type="entry name" value="ZN(II)2CYS6 TRANSCRIPTION FACTOR (EUROFUNG)"/>
    <property type="match status" value="1"/>
</dbReference>
<dbReference type="GO" id="GO:0000435">
    <property type="term" value="P:positive regulation of transcription from RNA polymerase II promoter by galactose"/>
    <property type="evidence" value="ECO:0007669"/>
    <property type="project" value="TreeGrafter"/>
</dbReference>
<keyword evidence="2" id="KW-0804">Transcription</keyword>
<dbReference type="EMBL" id="VNKQ01000021">
    <property type="protein sequence ID" value="KAG0644958.1"/>
    <property type="molecule type" value="Genomic_DNA"/>
</dbReference>
<evidence type="ECO:0000256" key="3">
    <source>
        <dbReference type="ARBA" id="ARBA00023242"/>
    </source>
</evidence>
<feature type="region of interest" description="Disordered" evidence="4">
    <location>
        <begin position="75"/>
        <end position="105"/>
    </location>
</feature>
<dbReference type="SMART" id="SM00906">
    <property type="entry name" value="Fungal_trans"/>
    <property type="match status" value="1"/>
</dbReference>
<dbReference type="GO" id="GO:0008270">
    <property type="term" value="F:zinc ion binding"/>
    <property type="evidence" value="ECO:0007669"/>
    <property type="project" value="InterPro"/>
</dbReference>
<dbReference type="GO" id="GO:0006351">
    <property type="term" value="P:DNA-templated transcription"/>
    <property type="evidence" value="ECO:0007669"/>
    <property type="project" value="InterPro"/>
</dbReference>
<feature type="compositionally biased region" description="Polar residues" evidence="4">
    <location>
        <begin position="82"/>
        <end position="93"/>
    </location>
</feature>
<evidence type="ECO:0000256" key="2">
    <source>
        <dbReference type="ARBA" id="ARBA00023163"/>
    </source>
</evidence>
<proteinExistence type="predicted"/>
<evidence type="ECO:0000256" key="1">
    <source>
        <dbReference type="ARBA" id="ARBA00023015"/>
    </source>
</evidence>
<dbReference type="CDD" id="cd12148">
    <property type="entry name" value="fungal_TF_MHR"/>
    <property type="match status" value="1"/>
</dbReference>
<dbReference type="PANTHER" id="PTHR47424">
    <property type="entry name" value="REGULATORY PROTEIN GAL4"/>
    <property type="match status" value="1"/>
</dbReference>
<dbReference type="GO" id="GO:0000978">
    <property type="term" value="F:RNA polymerase II cis-regulatory region sequence-specific DNA binding"/>
    <property type="evidence" value="ECO:0007669"/>
    <property type="project" value="TreeGrafter"/>
</dbReference>
<keyword evidence="7" id="KW-1185">Reference proteome</keyword>
<name>A0A9P6VDG3_9HELO</name>
<organism evidence="6 7">
    <name type="scientific">Hyphodiscus hymeniophilus</name>
    <dbReference type="NCBI Taxonomy" id="353542"/>
    <lineage>
        <taxon>Eukaryota</taxon>
        <taxon>Fungi</taxon>
        <taxon>Dikarya</taxon>
        <taxon>Ascomycota</taxon>
        <taxon>Pezizomycotina</taxon>
        <taxon>Leotiomycetes</taxon>
        <taxon>Helotiales</taxon>
        <taxon>Hyphodiscaceae</taxon>
        <taxon>Hyphodiscus</taxon>
    </lineage>
</organism>
<accession>A0A9P6VDG3</accession>
<dbReference type="GO" id="GO:0000981">
    <property type="term" value="F:DNA-binding transcription factor activity, RNA polymerase II-specific"/>
    <property type="evidence" value="ECO:0007669"/>
    <property type="project" value="TreeGrafter"/>
</dbReference>
<evidence type="ECO:0000313" key="7">
    <source>
        <dbReference type="Proteomes" id="UP000785200"/>
    </source>
</evidence>
<dbReference type="OrthoDB" id="3362851at2759"/>
<keyword evidence="3" id="KW-0539">Nucleus</keyword>
<dbReference type="Pfam" id="PF04082">
    <property type="entry name" value="Fungal_trans"/>
    <property type="match status" value="1"/>
</dbReference>
<evidence type="ECO:0000256" key="4">
    <source>
        <dbReference type="SAM" id="MobiDB-lite"/>
    </source>
</evidence>